<dbReference type="Gene3D" id="3.50.50.60">
    <property type="entry name" value="FAD/NAD(P)-binding domain"/>
    <property type="match status" value="2"/>
</dbReference>
<evidence type="ECO:0000256" key="2">
    <source>
        <dbReference type="ARBA" id="ARBA00022827"/>
    </source>
</evidence>
<keyword evidence="2" id="KW-0274">FAD</keyword>
<dbReference type="Proteomes" id="UP000332487">
    <property type="component" value="Unassembled WGS sequence"/>
</dbReference>
<name>C7DHN8_MICA2</name>
<feature type="domain" description="FAD/NAD(P)-binding" evidence="6">
    <location>
        <begin position="4"/>
        <end position="290"/>
    </location>
</feature>
<keyword evidence="8" id="KW-1185">Reference proteome</keyword>
<dbReference type="InterPro" id="IPR005982">
    <property type="entry name" value="Thioredox_Rdtase"/>
</dbReference>
<sequence>MTEDVIIIGSGPAGLSAAIYTAREDFKPIVITGVNAGGQLLLTTTVENFPGFPDGVYGSEIIDLMRKQADKFGSRFVAEDVTDVDFSSKPLKVKTSDKTYEANSVIIATGASAKWLGIDSEKKFIGKGVSSCATCDAPFFKNKDVIVVGGGDTAMEDSLFLTKFVNSVTIIHRRDQFRASKIMQERVMSNEKIKVIWDSVVEEILGDAKVSGARIKNLKSGETSTLKVDGVFVAIGYEPNTKFLKGKLKLDEKGYIVTRDEVETDVPGVFVAGDVADSIYRQAVTASASGTKAALRVREYLQNMKYSEGK</sequence>
<dbReference type="InterPro" id="IPR023753">
    <property type="entry name" value="FAD/NAD-binding_dom"/>
</dbReference>
<evidence type="ECO:0000313" key="7">
    <source>
        <dbReference type="EMBL" id="EET90140.1"/>
    </source>
</evidence>
<keyword evidence="1" id="KW-0285">Flavoprotein</keyword>
<keyword evidence="4" id="KW-1015">Disulfide bond</keyword>
<dbReference type="InterPro" id="IPR050097">
    <property type="entry name" value="Ferredoxin-NADP_redctase_2"/>
</dbReference>
<dbReference type="NCBIfam" id="TIGR01292">
    <property type="entry name" value="TRX_reduct"/>
    <property type="match status" value="1"/>
</dbReference>
<evidence type="ECO:0000256" key="5">
    <source>
        <dbReference type="ARBA" id="ARBA00023284"/>
    </source>
</evidence>
<evidence type="ECO:0000256" key="3">
    <source>
        <dbReference type="ARBA" id="ARBA00023002"/>
    </source>
</evidence>
<protein>
    <submittedName>
        <fullName evidence="7">Thioredoxin reductase</fullName>
    </submittedName>
</protein>
<dbReference type="Pfam" id="PF07992">
    <property type="entry name" value="Pyr_redox_2"/>
    <property type="match status" value="1"/>
</dbReference>
<gene>
    <name evidence="7" type="ORF">UNLARM2_0581</name>
</gene>
<reference evidence="7 8" key="2">
    <citation type="journal article" date="2010" name="Proc. Natl. Acad. Sci. U.S.A.">
        <title>Enigmatic, ultrasmall, uncultivated Archaea.</title>
        <authorList>
            <person name="Baker B.J."/>
            <person name="Comolli L.R."/>
            <person name="Dick G.J."/>
            <person name="Hauser L.J."/>
            <person name="Hyatt D."/>
            <person name="Dill B.D."/>
            <person name="Land M.L."/>
            <person name="Verberkmoes N.C."/>
            <person name="Hettich R.L."/>
            <person name="Banfield J.F."/>
        </authorList>
    </citation>
    <scope>NUCLEOTIDE SEQUENCE [LARGE SCALE GENOMIC DNA]</scope>
    <source>
        <strain evidence="7">ARMAN-2</strain>
    </source>
</reference>
<dbReference type="GO" id="GO:0005737">
    <property type="term" value="C:cytoplasm"/>
    <property type="evidence" value="ECO:0007669"/>
    <property type="project" value="InterPro"/>
</dbReference>
<dbReference type="PRINTS" id="PR00469">
    <property type="entry name" value="PNDRDTASEII"/>
</dbReference>
<reference evidence="7 8" key="1">
    <citation type="journal article" date="2009" name="Genome Biol.">
        <title>Community-wide analysis of microbial genome sequence signatures.</title>
        <authorList>
            <person name="Dick G.J."/>
            <person name="Andersson A.F."/>
            <person name="Baker B.J."/>
            <person name="Simmons S.L."/>
            <person name="Thomas B.C."/>
            <person name="Yelton A.P."/>
            <person name="Banfield J.F."/>
        </authorList>
    </citation>
    <scope>NUCLEOTIDE SEQUENCE [LARGE SCALE GENOMIC DNA]</scope>
    <source>
        <strain evidence="7">ARMAN-2</strain>
    </source>
</reference>
<evidence type="ECO:0000256" key="4">
    <source>
        <dbReference type="ARBA" id="ARBA00023157"/>
    </source>
</evidence>
<dbReference type="AlphaFoldDB" id="C7DHN8"/>
<keyword evidence="3" id="KW-0560">Oxidoreductase</keyword>
<dbReference type="SUPFAM" id="SSF51905">
    <property type="entry name" value="FAD/NAD(P)-binding domain"/>
    <property type="match status" value="1"/>
</dbReference>
<evidence type="ECO:0000256" key="1">
    <source>
        <dbReference type="ARBA" id="ARBA00022630"/>
    </source>
</evidence>
<evidence type="ECO:0000259" key="6">
    <source>
        <dbReference type="Pfam" id="PF07992"/>
    </source>
</evidence>
<dbReference type="PRINTS" id="PR00368">
    <property type="entry name" value="FADPNR"/>
</dbReference>
<organism evidence="7 8">
    <name type="scientific">Candidatus Micrarchaeum acidiphilum ARMAN-2</name>
    <dbReference type="NCBI Taxonomy" id="425595"/>
    <lineage>
        <taxon>Archaea</taxon>
        <taxon>Candidatus Micrarchaeota</taxon>
        <taxon>Candidatus Micrarchaeia</taxon>
        <taxon>Candidatus Micrarchaeales</taxon>
        <taxon>Candidatus Micrarchaeaceae</taxon>
        <taxon>Candidatus Micrarchaeum</taxon>
    </lineage>
</organism>
<keyword evidence="5" id="KW-0676">Redox-active center</keyword>
<dbReference type="PROSITE" id="PS00573">
    <property type="entry name" value="PYRIDINE_REDOX_2"/>
    <property type="match status" value="1"/>
</dbReference>
<accession>C7DHN8</accession>
<evidence type="ECO:0000313" key="8">
    <source>
        <dbReference type="Proteomes" id="UP000332487"/>
    </source>
</evidence>
<proteinExistence type="predicted"/>
<dbReference type="InterPro" id="IPR008255">
    <property type="entry name" value="Pyr_nucl-diS_OxRdtase_2_AS"/>
</dbReference>
<dbReference type="InterPro" id="IPR036188">
    <property type="entry name" value="FAD/NAD-bd_sf"/>
</dbReference>
<dbReference type="GO" id="GO:0019430">
    <property type="term" value="P:removal of superoxide radicals"/>
    <property type="evidence" value="ECO:0007669"/>
    <property type="project" value="InterPro"/>
</dbReference>
<dbReference type="EMBL" id="GG697240">
    <property type="protein sequence ID" value="EET90140.1"/>
    <property type="molecule type" value="Genomic_DNA"/>
</dbReference>
<dbReference type="PANTHER" id="PTHR48105">
    <property type="entry name" value="THIOREDOXIN REDUCTASE 1-RELATED-RELATED"/>
    <property type="match status" value="1"/>
</dbReference>
<dbReference type="GO" id="GO:0004791">
    <property type="term" value="F:thioredoxin-disulfide reductase (NADPH) activity"/>
    <property type="evidence" value="ECO:0007669"/>
    <property type="project" value="InterPro"/>
</dbReference>